<keyword evidence="2" id="KW-1185">Reference proteome</keyword>
<proteinExistence type="predicted"/>
<reference evidence="1" key="1">
    <citation type="submission" date="2023-07" db="EMBL/GenBank/DDBJ databases">
        <authorList>
            <consortium name="AG Swart"/>
            <person name="Singh M."/>
            <person name="Singh A."/>
            <person name="Seah K."/>
            <person name="Emmerich C."/>
        </authorList>
    </citation>
    <scope>NUCLEOTIDE SEQUENCE</scope>
    <source>
        <strain evidence="1">DP1</strain>
    </source>
</reference>
<dbReference type="EMBL" id="CAMPGE010020740">
    <property type="protein sequence ID" value="CAI2378951.1"/>
    <property type="molecule type" value="Genomic_DNA"/>
</dbReference>
<evidence type="ECO:0000313" key="2">
    <source>
        <dbReference type="Proteomes" id="UP001295684"/>
    </source>
</evidence>
<protein>
    <submittedName>
        <fullName evidence="1">Uncharacterized protein</fullName>
    </submittedName>
</protein>
<dbReference type="AlphaFoldDB" id="A0AAD2D3R9"/>
<comment type="caution">
    <text evidence="1">The sequence shown here is derived from an EMBL/GenBank/DDBJ whole genome shotgun (WGS) entry which is preliminary data.</text>
</comment>
<name>A0AAD2D3R9_EUPCR</name>
<evidence type="ECO:0000313" key="1">
    <source>
        <dbReference type="EMBL" id="CAI2378951.1"/>
    </source>
</evidence>
<dbReference type="Proteomes" id="UP001295684">
    <property type="component" value="Unassembled WGS sequence"/>
</dbReference>
<organism evidence="1 2">
    <name type="scientific">Euplotes crassus</name>
    <dbReference type="NCBI Taxonomy" id="5936"/>
    <lineage>
        <taxon>Eukaryota</taxon>
        <taxon>Sar</taxon>
        <taxon>Alveolata</taxon>
        <taxon>Ciliophora</taxon>
        <taxon>Intramacronucleata</taxon>
        <taxon>Spirotrichea</taxon>
        <taxon>Hypotrichia</taxon>
        <taxon>Euplotida</taxon>
        <taxon>Euplotidae</taxon>
        <taxon>Moneuplotes</taxon>
    </lineage>
</organism>
<accession>A0AAD2D3R9</accession>
<sequence>MEGGKRRSNDRKIAPSHDKKLEMKALKNLASKLKVARSKKRLSSGILYPTKEYTDHSYLNTDLDFMTLTDRELENTSEIKSYSEWRRYVTEHLDKSHKDLIIPYLKISKKRSII</sequence>
<gene>
    <name evidence="1" type="ORF">ECRASSUSDP1_LOCUS20351</name>
</gene>